<accession>A0A409WVE0</accession>
<evidence type="ECO:0000313" key="2">
    <source>
        <dbReference type="Proteomes" id="UP000284706"/>
    </source>
</evidence>
<dbReference type="Proteomes" id="UP000284706">
    <property type="component" value="Unassembled WGS sequence"/>
</dbReference>
<gene>
    <name evidence="1" type="ORF">CVT26_012891</name>
</gene>
<evidence type="ECO:0000313" key="1">
    <source>
        <dbReference type="EMBL" id="PPQ82488.1"/>
    </source>
</evidence>
<dbReference type="InParanoid" id="A0A409WVE0"/>
<dbReference type="EMBL" id="NHYE01004741">
    <property type="protein sequence ID" value="PPQ82488.1"/>
    <property type="molecule type" value="Genomic_DNA"/>
</dbReference>
<keyword evidence="2" id="KW-1185">Reference proteome</keyword>
<proteinExistence type="predicted"/>
<dbReference type="AlphaFoldDB" id="A0A409WVE0"/>
<comment type="caution">
    <text evidence="1">The sequence shown here is derived from an EMBL/GenBank/DDBJ whole genome shotgun (WGS) entry which is preliminary data.</text>
</comment>
<protein>
    <submittedName>
        <fullName evidence="1">Uncharacterized protein</fullName>
    </submittedName>
</protein>
<sequence>MGYQMGAHYLWALRKSLKRLVSHMSIKHIPLSLVPGVPRVNILESGLEVTDIITPGQTYKVKVNSTFTAVEGVKQDEDCILEVIYPRKLEEYWEEIHHAVGLAGFAPRLIGELPSSLEASIIEEHGIKIKAMKAAARYFLVELLRSPSMSQAGWIDLADLAANFLILAWSEKHQILEALLKLAGWLDSHGFAFYALQADGIFVKMSLLPEPNLDENLCIKVIDFKEQRADAGPWVKRPGLRWTKKSQGQTDNEKAVRNFFDRWLNPRPAETEIPPFSFDSEDE</sequence>
<organism evidence="1 2">
    <name type="scientific">Gymnopilus dilepis</name>
    <dbReference type="NCBI Taxonomy" id="231916"/>
    <lineage>
        <taxon>Eukaryota</taxon>
        <taxon>Fungi</taxon>
        <taxon>Dikarya</taxon>
        <taxon>Basidiomycota</taxon>
        <taxon>Agaricomycotina</taxon>
        <taxon>Agaricomycetes</taxon>
        <taxon>Agaricomycetidae</taxon>
        <taxon>Agaricales</taxon>
        <taxon>Agaricineae</taxon>
        <taxon>Hymenogastraceae</taxon>
        <taxon>Gymnopilus</taxon>
    </lineage>
</organism>
<name>A0A409WVE0_9AGAR</name>
<reference evidence="1 2" key="1">
    <citation type="journal article" date="2018" name="Evol. Lett.">
        <title>Horizontal gene cluster transfer increased hallucinogenic mushroom diversity.</title>
        <authorList>
            <person name="Reynolds H.T."/>
            <person name="Vijayakumar V."/>
            <person name="Gluck-Thaler E."/>
            <person name="Korotkin H.B."/>
            <person name="Matheny P.B."/>
            <person name="Slot J.C."/>
        </authorList>
    </citation>
    <scope>NUCLEOTIDE SEQUENCE [LARGE SCALE GENOMIC DNA]</scope>
    <source>
        <strain evidence="1 2">SRW20</strain>
    </source>
</reference>